<dbReference type="Proteomes" id="UP001152795">
    <property type="component" value="Unassembled WGS sequence"/>
</dbReference>
<gene>
    <name evidence="2" type="ORF">PACLA_8A017812</name>
</gene>
<dbReference type="AlphaFoldDB" id="A0A7D9IUH1"/>
<feature type="region of interest" description="Disordered" evidence="1">
    <location>
        <begin position="1"/>
        <end position="57"/>
    </location>
</feature>
<sequence>MVEYENGFLQESQLKKDKVEKEKATAKEMRKKACEKLGKTKKRQEQEDTSGPARKRKSTEFLEYLKYKQDTNKENTEKQLKIREQEIILEKQRLDVQENMQNQMVELMKMQQESQKAMFNLFETFMNKFKQS</sequence>
<protein>
    <submittedName>
        <fullName evidence="2">Uncharacterized protein</fullName>
    </submittedName>
</protein>
<evidence type="ECO:0000313" key="3">
    <source>
        <dbReference type="Proteomes" id="UP001152795"/>
    </source>
</evidence>
<name>A0A7D9IUH1_PARCT</name>
<keyword evidence="3" id="KW-1185">Reference proteome</keyword>
<proteinExistence type="predicted"/>
<feature type="compositionally biased region" description="Basic and acidic residues" evidence="1">
    <location>
        <begin position="13"/>
        <end position="46"/>
    </location>
</feature>
<comment type="caution">
    <text evidence="2">The sequence shown here is derived from an EMBL/GenBank/DDBJ whole genome shotgun (WGS) entry which is preliminary data.</text>
</comment>
<evidence type="ECO:0000256" key="1">
    <source>
        <dbReference type="SAM" id="MobiDB-lite"/>
    </source>
</evidence>
<dbReference type="EMBL" id="CACRXK020007914">
    <property type="protein sequence ID" value="CAB4013512.1"/>
    <property type="molecule type" value="Genomic_DNA"/>
</dbReference>
<evidence type="ECO:0000313" key="2">
    <source>
        <dbReference type="EMBL" id="CAB4013512.1"/>
    </source>
</evidence>
<accession>A0A7D9IUH1</accession>
<organism evidence="2 3">
    <name type="scientific">Paramuricea clavata</name>
    <name type="common">Red gorgonian</name>
    <name type="synonym">Violescent sea-whip</name>
    <dbReference type="NCBI Taxonomy" id="317549"/>
    <lineage>
        <taxon>Eukaryota</taxon>
        <taxon>Metazoa</taxon>
        <taxon>Cnidaria</taxon>
        <taxon>Anthozoa</taxon>
        <taxon>Octocorallia</taxon>
        <taxon>Malacalcyonacea</taxon>
        <taxon>Plexauridae</taxon>
        <taxon>Paramuricea</taxon>
    </lineage>
</organism>
<reference evidence="2" key="1">
    <citation type="submission" date="2020-04" db="EMBL/GenBank/DDBJ databases">
        <authorList>
            <person name="Alioto T."/>
            <person name="Alioto T."/>
            <person name="Gomez Garrido J."/>
        </authorList>
    </citation>
    <scope>NUCLEOTIDE SEQUENCE</scope>
    <source>
        <strain evidence="2">A484AB</strain>
    </source>
</reference>